<dbReference type="InterPro" id="IPR018878">
    <property type="entry name" value="ORF6C_dom"/>
</dbReference>
<reference evidence="3 4" key="2">
    <citation type="submission" date="2008-10" db="EMBL/GenBank/DDBJ databases">
        <authorList>
            <person name="Fulton L."/>
            <person name="Clifton S."/>
            <person name="Fulton B."/>
            <person name="Xu J."/>
            <person name="Minx P."/>
            <person name="Pepin K.H."/>
            <person name="Johnson M."/>
            <person name="Bhonagiri V."/>
            <person name="Nash W.E."/>
            <person name="Mardis E.R."/>
            <person name="Wilson R.K."/>
        </authorList>
    </citation>
    <scope>NUCLEOTIDE SEQUENCE [LARGE SCALE GENOMIC DNA]</scope>
    <source>
        <strain evidence="3 4">ATCC 29098</strain>
    </source>
</reference>
<dbReference type="Proteomes" id="UP000003676">
    <property type="component" value="Unassembled WGS sequence"/>
</dbReference>
<evidence type="ECO:0000313" key="3">
    <source>
        <dbReference type="EMBL" id="EEB33810.1"/>
    </source>
</evidence>
<feature type="domain" description="ORF6C" evidence="2">
    <location>
        <begin position="165"/>
        <end position="205"/>
    </location>
</feature>
<dbReference type="Pfam" id="PF10547">
    <property type="entry name" value="P22_AR_N"/>
    <property type="match status" value="1"/>
</dbReference>
<proteinExistence type="predicted"/>
<dbReference type="EMBL" id="ABXU01000030">
    <property type="protein sequence ID" value="EEB33810.1"/>
    <property type="molecule type" value="Genomic_DNA"/>
</dbReference>
<dbReference type="eggNOG" id="COG3645">
    <property type="taxonomic scope" value="Bacteria"/>
</dbReference>
<dbReference type="RefSeq" id="WP_006005946.1">
    <property type="nucleotide sequence ID" value="NZ_DS996355.1"/>
</dbReference>
<reference evidence="3 4" key="1">
    <citation type="submission" date="2008-10" db="EMBL/GenBank/DDBJ databases">
        <title>Draft genome sequence of Desulvovibrio piger (ATCC 29098).</title>
        <authorList>
            <person name="Sudarsanam P."/>
            <person name="Ley R."/>
            <person name="Guruge J."/>
            <person name="Turnbaugh P.J."/>
            <person name="Mahowald M."/>
            <person name="Liep D."/>
            <person name="Gordon J."/>
        </authorList>
    </citation>
    <scope>NUCLEOTIDE SEQUENCE [LARGE SCALE GENOMIC DNA]</scope>
    <source>
        <strain evidence="3 4">ATCC 29098</strain>
    </source>
</reference>
<dbReference type="AlphaFoldDB" id="B6WTC0"/>
<evidence type="ECO:0008006" key="5">
    <source>
        <dbReference type="Google" id="ProtNLM"/>
    </source>
</evidence>
<dbReference type="OrthoDB" id="5472243at2"/>
<dbReference type="InterPro" id="IPR018875">
    <property type="entry name" value="Antirepressor_Ant_N"/>
</dbReference>
<evidence type="ECO:0000259" key="2">
    <source>
        <dbReference type="Pfam" id="PF10552"/>
    </source>
</evidence>
<dbReference type="Pfam" id="PF10552">
    <property type="entry name" value="ORF6C"/>
    <property type="match status" value="1"/>
</dbReference>
<dbReference type="HOGENOM" id="CLU_836086_0_0_7"/>
<gene>
    <name evidence="3" type="ORF">DESPIG_01325</name>
</gene>
<evidence type="ECO:0000259" key="1">
    <source>
        <dbReference type="Pfam" id="PF10547"/>
    </source>
</evidence>
<feature type="domain" description="Antirepressor protein ant N-terminal" evidence="1">
    <location>
        <begin position="7"/>
        <end position="127"/>
    </location>
</feature>
<evidence type="ECO:0000313" key="4">
    <source>
        <dbReference type="Proteomes" id="UP000003676"/>
    </source>
</evidence>
<protein>
    <recommendedName>
        <fullName evidence="5">Antirepressor protein ant N-terminal domain-containing protein</fullName>
    </recommendedName>
</protein>
<accession>B6WTC0</accession>
<sequence length="332" mass="37983">MCQLSPVTFHGDTIFCIDYQGQPFTPMKPIVENLGLDWATQFRKLKSNESRWGIVIMTTAPRGGVSIIEIPSNGGEQEMLCMPVRKLPSYLNSINPRKVAPELRAKIELYQAESDDALWNYWMHGRAERPAPQTAEAAITPDQQCTLQAIVRTRVEGIPAERRSKGLYPQIWSRFNNHFRLGSYKQLPQCRMSEAVTYLTRMEIAPALPLQPERLPLYRSGCFYPPHRDRSHVPGPQEAALLELWQDWTRREAGLRQEFMAMLRELDARRGDLFSYAVSDLGRNADTMFSTQCLLDSLFQSRTEAEQRFRQALDDASLHLRLSLNVAVALGR</sequence>
<dbReference type="PRINTS" id="PR01994">
    <property type="entry name" value="ANTIREPRESSR"/>
</dbReference>
<comment type="caution">
    <text evidence="3">The sequence shown here is derived from an EMBL/GenBank/DDBJ whole genome shotgun (WGS) entry which is preliminary data.</text>
</comment>
<organism evidence="3 4">
    <name type="scientific">Desulfovibrio piger ATCC 29098</name>
    <dbReference type="NCBI Taxonomy" id="411464"/>
    <lineage>
        <taxon>Bacteria</taxon>
        <taxon>Pseudomonadati</taxon>
        <taxon>Thermodesulfobacteriota</taxon>
        <taxon>Desulfovibrionia</taxon>
        <taxon>Desulfovibrionales</taxon>
        <taxon>Desulfovibrionaceae</taxon>
        <taxon>Desulfovibrio</taxon>
    </lineage>
</organism>
<name>B6WTC0_9BACT</name>